<name>A0A1X7IIL0_9BACT</name>
<dbReference type="RefSeq" id="WP_085515686.1">
    <property type="nucleotide sequence ID" value="NZ_FXAW01000001.1"/>
</dbReference>
<dbReference type="EMBL" id="FXAW01000001">
    <property type="protein sequence ID" value="SMG14723.1"/>
    <property type="molecule type" value="Genomic_DNA"/>
</dbReference>
<dbReference type="OrthoDB" id="1172326at2"/>
<dbReference type="PANTHER" id="PTHR34388">
    <property type="entry name" value="DNA POLYMERASE III SUBUNIT DELTA"/>
    <property type="match status" value="1"/>
</dbReference>
<comment type="catalytic activity">
    <reaction evidence="8">
        <text>DNA(n) + a 2'-deoxyribonucleoside 5'-triphosphate = DNA(n+1) + diphosphate</text>
        <dbReference type="Rhea" id="RHEA:22508"/>
        <dbReference type="Rhea" id="RHEA-COMP:17339"/>
        <dbReference type="Rhea" id="RHEA-COMP:17340"/>
        <dbReference type="ChEBI" id="CHEBI:33019"/>
        <dbReference type="ChEBI" id="CHEBI:61560"/>
        <dbReference type="ChEBI" id="CHEBI:173112"/>
        <dbReference type="EC" id="2.7.7.7"/>
    </reaction>
</comment>
<organism evidence="10 11">
    <name type="scientific">Marivirga sericea</name>
    <dbReference type="NCBI Taxonomy" id="1028"/>
    <lineage>
        <taxon>Bacteria</taxon>
        <taxon>Pseudomonadati</taxon>
        <taxon>Bacteroidota</taxon>
        <taxon>Cytophagia</taxon>
        <taxon>Cytophagales</taxon>
        <taxon>Marivirgaceae</taxon>
        <taxon>Marivirga</taxon>
    </lineage>
</organism>
<sequence length="340" mass="38767">MAKSAEQILADLKGGNYAPVYFLHGEEPYFIDLISNYIEKNALDEAEKGFNQQVLYGKDVKLDQVVSASRSFPMMGQRQVIIVKEAQNLGEFTESNFDFSMFENYLKSPQPSTVLVFCYKHKKLDKRKKILKSLDQYAVLLESNKIYENKVPDWIQNYVKSKGHSINRQALLLLTEYIGNNLERLSNEIDKVLVNFSEPTEINEGLVQEYVGINKDFNIFELQNAIIKGDSLRANRIINYFASDPKNHPAVVNIAFLHAFFAKVLLIHHSPDKSERGVASAAGVNPFFAKDYLAASRRFNLNKTIQNLAHIFQADLMFKGVTANIAEAQLMKELVYKLMH</sequence>
<evidence type="ECO:0000259" key="9">
    <source>
        <dbReference type="Pfam" id="PF06144"/>
    </source>
</evidence>
<evidence type="ECO:0000256" key="7">
    <source>
        <dbReference type="ARBA" id="ARBA00034754"/>
    </source>
</evidence>
<keyword evidence="3" id="KW-0808">Transferase</keyword>
<dbReference type="GO" id="GO:0009360">
    <property type="term" value="C:DNA polymerase III complex"/>
    <property type="evidence" value="ECO:0007669"/>
    <property type="project" value="InterPro"/>
</dbReference>
<dbReference type="STRING" id="1028.SAMN05661096_00701"/>
<dbReference type="InterPro" id="IPR010372">
    <property type="entry name" value="DNA_pol3_delta_N"/>
</dbReference>
<comment type="similarity">
    <text evidence="7">Belongs to the DNA polymerase HolA subunit family.</text>
</comment>
<evidence type="ECO:0000256" key="6">
    <source>
        <dbReference type="ARBA" id="ARBA00022932"/>
    </source>
</evidence>
<dbReference type="GO" id="GO:0003677">
    <property type="term" value="F:DNA binding"/>
    <property type="evidence" value="ECO:0007669"/>
    <property type="project" value="InterPro"/>
</dbReference>
<dbReference type="Gene3D" id="1.20.272.10">
    <property type="match status" value="1"/>
</dbReference>
<keyword evidence="11" id="KW-1185">Reference proteome</keyword>
<dbReference type="Gene3D" id="1.10.8.60">
    <property type="match status" value="1"/>
</dbReference>
<evidence type="ECO:0000256" key="4">
    <source>
        <dbReference type="ARBA" id="ARBA00022695"/>
    </source>
</evidence>
<proteinExistence type="inferred from homology"/>
<evidence type="ECO:0000313" key="11">
    <source>
        <dbReference type="Proteomes" id="UP000193804"/>
    </source>
</evidence>
<dbReference type="SUPFAM" id="SSF52540">
    <property type="entry name" value="P-loop containing nucleoside triphosphate hydrolases"/>
    <property type="match status" value="1"/>
</dbReference>
<dbReference type="SUPFAM" id="SSF48019">
    <property type="entry name" value="post-AAA+ oligomerization domain-like"/>
    <property type="match status" value="1"/>
</dbReference>
<evidence type="ECO:0000256" key="2">
    <source>
        <dbReference type="ARBA" id="ARBA00017703"/>
    </source>
</evidence>
<evidence type="ECO:0000313" key="10">
    <source>
        <dbReference type="EMBL" id="SMG14723.1"/>
    </source>
</evidence>
<dbReference type="GO" id="GO:0006261">
    <property type="term" value="P:DNA-templated DNA replication"/>
    <property type="evidence" value="ECO:0007669"/>
    <property type="project" value="TreeGrafter"/>
</dbReference>
<evidence type="ECO:0000256" key="8">
    <source>
        <dbReference type="ARBA" id="ARBA00049244"/>
    </source>
</evidence>
<keyword evidence="4" id="KW-0548">Nucleotidyltransferase</keyword>
<dbReference type="InterPro" id="IPR008921">
    <property type="entry name" value="DNA_pol3_clamp-load_cplx_C"/>
</dbReference>
<keyword evidence="5" id="KW-0235">DNA replication</keyword>
<accession>A0A1X7IIL0</accession>
<dbReference type="GO" id="GO:0003887">
    <property type="term" value="F:DNA-directed DNA polymerase activity"/>
    <property type="evidence" value="ECO:0007669"/>
    <property type="project" value="UniProtKB-KW"/>
</dbReference>
<dbReference type="Pfam" id="PF06144">
    <property type="entry name" value="DNA_pol3_delta"/>
    <property type="match status" value="1"/>
</dbReference>
<dbReference type="InterPro" id="IPR027417">
    <property type="entry name" value="P-loop_NTPase"/>
</dbReference>
<dbReference type="NCBIfam" id="TIGR01128">
    <property type="entry name" value="holA"/>
    <property type="match status" value="1"/>
</dbReference>
<dbReference type="AlphaFoldDB" id="A0A1X7IIL0"/>
<dbReference type="InterPro" id="IPR005790">
    <property type="entry name" value="DNA_polIII_delta"/>
</dbReference>
<dbReference type="Gene3D" id="3.40.50.300">
    <property type="entry name" value="P-loop containing nucleotide triphosphate hydrolases"/>
    <property type="match status" value="1"/>
</dbReference>
<evidence type="ECO:0000256" key="1">
    <source>
        <dbReference type="ARBA" id="ARBA00012417"/>
    </source>
</evidence>
<dbReference type="EC" id="2.7.7.7" evidence="1"/>
<protein>
    <recommendedName>
        <fullName evidence="2">DNA polymerase III subunit delta</fullName>
        <ecNumber evidence="1">2.7.7.7</ecNumber>
    </recommendedName>
</protein>
<evidence type="ECO:0000256" key="3">
    <source>
        <dbReference type="ARBA" id="ARBA00022679"/>
    </source>
</evidence>
<keyword evidence="6" id="KW-0239">DNA-directed DNA polymerase</keyword>
<evidence type="ECO:0000256" key="5">
    <source>
        <dbReference type="ARBA" id="ARBA00022705"/>
    </source>
</evidence>
<reference evidence="11" key="1">
    <citation type="submission" date="2017-04" db="EMBL/GenBank/DDBJ databases">
        <authorList>
            <person name="Varghese N."/>
            <person name="Submissions S."/>
        </authorList>
    </citation>
    <scope>NUCLEOTIDE SEQUENCE [LARGE SCALE GENOMIC DNA]</scope>
    <source>
        <strain evidence="11">DSM 4125</strain>
    </source>
</reference>
<dbReference type="PANTHER" id="PTHR34388:SF1">
    <property type="entry name" value="DNA POLYMERASE III SUBUNIT DELTA"/>
    <property type="match status" value="1"/>
</dbReference>
<dbReference type="Proteomes" id="UP000193804">
    <property type="component" value="Unassembled WGS sequence"/>
</dbReference>
<feature type="domain" description="DNA polymerase III delta N-terminal" evidence="9">
    <location>
        <begin position="21"/>
        <end position="142"/>
    </location>
</feature>
<gene>
    <name evidence="10" type="ORF">SAMN05661096_00701</name>
</gene>